<comment type="caution">
    <text evidence="1">The sequence shown here is derived from an EMBL/GenBank/DDBJ whole genome shotgun (WGS) entry which is preliminary data.</text>
</comment>
<sequence>MKHLLDGLLPRLMPGWVAGQHFLCVPHEGKSDLDRSVPRKLAAWRIPGDRFVVLRDNDSAACQDVKARLTKLCVDSGRADTLIRLVCQELEGWYLGDLDALAQAYDDPRVCAPAVRKRFADPDAWAKPSVEVQRMLPTFQKGQASQRMGQTLRDAGDNRSRSFQVFLAGVRRVAAEMGWQSA</sequence>
<evidence type="ECO:0000313" key="2">
    <source>
        <dbReference type="Proteomes" id="UP001365405"/>
    </source>
</evidence>
<evidence type="ECO:0000313" key="1">
    <source>
        <dbReference type="EMBL" id="MEK8051720.1"/>
    </source>
</evidence>
<name>A0ABU9CMA9_9BURK</name>
<protein>
    <submittedName>
        <fullName evidence="1">Cytoplasmic protein</fullName>
    </submittedName>
</protein>
<dbReference type="EMBL" id="JBBUTH010000008">
    <property type="protein sequence ID" value="MEK8051720.1"/>
    <property type="molecule type" value="Genomic_DNA"/>
</dbReference>
<gene>
    <name evidence="1" type="ORF">AACH10_15825</name>
</gene>
<accession>A0ABU9CMA9</accession>
<proteinExistence type="predicted"/>
<dbReference type="InterPro" id="IPR025455">
    <property type="entry name" value="DUF4276"/>
</dbReference>
<reference evidence="1 2" key="1">
    <citation type="submission" date="2024-04" db="EMBL/GenBank/DDBJ databases">
        <title>Novel species of the genus Ideonella isolated from streams.</title>
        <authorList>
            <person name="Lu H."/>
        </authorList>
    </citation>
    <scope>NUCLEOTIDE SEQUENCE [LARGE SCALE GENOMIC DNA]</scope>
    <source>
        <strain evidence="1 2">DXS22W</strain>
    </source>
</reference>
<organism evidence="1 2">
    <name type="scientific">Pseudaquabacterium inlustre</name>
    <dbReference type="NCBI Taxonomy" id="2984192"/>
    <lineage>
        <taxon>Bacteria</taxon>
        <taxon>Pseudomonadati</taxon>
        <taxon>Pseudomonadota</taxon>
        <taxon>Betaproteobacteria</taxon>
        <taxon>Burkholderiales</taxon>
        <taxon>Sphaerotilaceae</taxon>
        <taxon>Pseudaquabacterium</taxon>
    </lineage>
</organism>
<dbReference type="Pfam" id="PF14103">
    <property type="entry name" value="DUF4276"/>
    <property type="match status" value="1"/>
</dbReference>
<dbReference type="RefSeq" id="WP_341411420.1">
    <property type="nucleotide sequence ID" value="NZ_JBBUTH010000008.1"/>
</dbReference>
<dbReference type="Proteomes" id="UP001365405">
    <property type="component" value="Unassembled WGS sequence"/>
</dbReference>
<keyword evidence="2" id="KW-1185">Reference proteome</keyword>